<evidence type="ECO:0000256" key="1">
    <source>
        <dbReference type="SAM" id="Phobius"/>
    </source>
</evidence>
<dbReference type="RefSeq" id="WP_152272981.1">
    <property type="nucleotide sequence ID" value="NZ_VTFX01000005.1"/>
</dbReference>
<feature type="transmembrane region" description="Helical" evidence="1">
    <location>
        <begin position="91"/>
        <end position="116"/>
    </location>
</feature>
<comment type="caution">
    <text evidence="2">The sequence shown here is derived from an EMBL/GenBank/DDBJ whole genome shotgun (WGS) entry which is preliminary data.</text>
</comment>
<evidence type="ECO:0000313" key="3">
    <source>
        <dbReference type="Proteomes" id="UP000326852"/>
    </source>
</evidence>
<protein>
    <submittedName>
        <fullName evidence="2">Uncharacterized protein</fullName>
    </submittedName>
</protein>
<keyword evidence="3" id="KW-1185">Reference proteome</keyword>
<evidence type="ECO:0000313" key="2">
    <source>
        <dbReference type="EMBL" id="KAD3515364.1"/>
    </source>
</evidence>
<feature type="transmembrane region" description="Helical" evidence="1">
    <location>
        <begin position="150"/>
        <end position="171"/>
    </location>
</feature>
<sequence>MINSSLPSAAPPRRSLPDRWRTETYLLRFDFHLEGVVPGRERRAIVREVRQALAGDPRDAETALDDLGSPAFLARQYAEDGARRPLWSMGAVTAGAALLVYWMVFLAFTFGMLAAVESTDLSEAHGRLFFVDVLAFSGPDRVGIGWTSEWAWLVVPAAVVLTAFLLGARVWRVTQTRP</sequence>
<dbReference type="EMBL" id="VTFX01000005">
    <property type="protein sequence ID" value="KAD3515364.1"/>
    <property type="molecule type" value="Genomic_DNA"/>
</dbReference>
<dbReference type="Proteomes" id="UP000326852">
    <property type="component" value="Unassembled WGS sequence"/>
</dbReference>
<accession>A0A5N6MGC2</accession>
<dbReference type="AlphaFoldDB" id="A0A5N6MGC2"/>
<keyword evidence="1" id="KW-0472">Membrane</keyword>
<keyword evidence="1" id="KW-1133">Transmembrane helix</keyword>
<keyword evidence="1" id="KW-0812">Transmembrane</keyword>
<reference evidence="2 3" key="1">
    <citation type="submission" date="2019-08" db="EMBL/GenBank/DDBJ databases">
        <title>Arthrobacter sp. nov., isolated from plateau pika and Tibetan wild ass.</title>
        <authorList>
            <person name="Ge Y."/>
        </authorList>
    </citation>
    <scope>NUCLEOTIDE SEQUENCE [LARGE SCALE GENOMIC DNA]</scope>
    <source>
        <strain evidence="2 3">785</strain>
    </source>
</reference>
<gene>
    <name evidence="2" type="ORF">GD627_13990</name>
</gene>
<name>A0A5N6MGC2_9MICC</name>
<proteinExistence type="predicted"/>
<organism evidence="2 3">
    <name type="scientific">Arthrobacter yangruifuii</name>
    <dbReference type="NCBI Taxonomy" id="2606616"/>
    <lineage>
        <taxon>Bacteria</taxon>
        <taxon>Bacillati</taxon>
        <taxon>Actinomycetota</taxon>
        <taxon>Actinomycetes</taxon>
        <taxon>Micrococcales</taxon>
        <taxon>Micrococcaceae</taxon>
        <taxon>Arthrobacter</taxon>
    </lineage>
</organism>